<gene>
    <name evidence="3" type="ORF">C4S77_10160</name>
</gene>
<proteinExistence type="inferred from homology"/>
<feature type="coiled-coil region" evidence="2">
    <location>
        <begin position="110"/>
        <end position="197"/>
    </location>
</feature>
<dbReference type="InterPro" id="IPR007157">
    <property type="entry name" value="PspA_VIPP1"/>
</dbReference>
<evidence type="ECO:0000256" key="2">
    <source>
        <dbReference type="SAM" id="Coils"/>
    </source>
</evidence>
<dbReference type="PANTHER" id="PTHR31088">
    <property type="entry name" value="MEMBRANE-ASSOCIATED PROTEIN VIPP1, CHLOROPLASTIC"/>
    <property type="match status" value="1"/>
</dbReference>
<dbReference type="PANTHER" id="PTHR31088:SF6">
    <property type="entry name" value="PHAGE SHOCK PROTEIN A"/>
    <property type="match status" value="1"/>
</dbReference>
<evidence type="ECO:0000313" key="3">
    <source>
        <dbReference type="EMBL" id="PQL90807.1"/>
    </source>
</evidence>
<evidence type="ECO:0000313" key="4">
    <source>
        <dbReference type="Proteomes" id="UP000238042"/>
    </source>
</evidence>
<organism evidence="3 4">
    <name type="scientific">Apibacter adventoris</name>
    <dbReference type="NCBI Taxonomy" id="1679466"/>
    <lineage>
        <taxon>Bacteria</taxon>
        <taxon>Pseudomonadati</taxon>
        <taxon>Bacteroidota</taxon>
        <taxon>Flavobacteriia</taxon>
        <taxon>Flavobacteriales</taxon>
        <taxon>Weeksellaceae</taxon>
        <taxon>Apibacter</taxon>
    </lineage>
</organism>
<comment type="caution">
    <text evidence="3">The sequence shown here is derived from an EMBL/GenBank/DDBJ whole genome shotgun (WGS) entry which is preliminary data.</text>
</comment>
<sequence>MNIFKRLLRIGTAEIHSVVDKMEDPIRMTEQGIREMKEDLEKSLEALAQVKALAIRAKNDIIKKSSDAEDYENKAFLLMSKAQKGELDAIQAEKLAKEALSLKAHLLSEVEILNGEKIQHENAVDEMQKNVEILKFNINKWENELRILRARVKVSKATKEVNKQLAQIDNNSTISMLEKMKEKVTEEEALAEAYGELANQNISIDEEIDRAIGKDSLKVNNDLDNIKKRLGME</sequence>
<dbReference type="OrthoDB" id="9779630at2"/>
<keyword evidence="2" id="KW-0175">Coiled coil</keyword>
<dbReference type="RefSeq" id="WP_105192789.1">
    <property type="nucleotide sequence ID" value="NZ_PSZM01000045.1"/>
</dbReference>
<dbReference type="Pfam" id="PF04012">
    <property type="entry name" value="PspA_IM30"/>
    <property type="match status" value="1"/>
</dbReference>
<accession>A0A2S8A8A8</accession>
<reference evidence="3 4" key="1">
    <citation type="submission" date="2018-02" db="EMBL/GenBank/DDBJ databases">
        <title>Genome sequences of Apibacter spp., gut symbionts of Asian honey bees.</title>
        <authorList>
            <person name="Kwong W.K."/>
            <person name="Steele M.I."/>
            <person name="Moran N.A."/>
        </authorList>
    </citation>
    <scope>NUCLEOTIDE SEQUENCE [LARGE SCALE GENOMIC DNA]</scope>
    <source>
        <strain evidence="4">wkB301</strain>
    </source>
</reference>
<dbReference type="Proteomes" id="UP000238042">
    <property type="component" value="Unassembled WGS sequence"/>
</dbReference>
<comment type="similarity">
    <text evidence="1">Belongs to the PspA/Vipp/IM30 family.</text>
</comment>
<protein>
    <submittedName>
        <fullName evidence="3">Phage shock protein A</fullName>
    </submittedName>
</protein>
<evidence type="ECO:0000256" key="1">
    <source>
        <dbReference type="ARBA" id="ARBA00043985"/>
    </source>
</evidence>
<name>A0A2S8A8A8_9FLAO</name>
<dbReference type="AlphaFoldDB" id="A0A2S8A8A8"/>
<dbReference type="EMBL" id="PSZM01000045">
    <property type="protein sequence ID" value="PQL90807.1"/>
    <property type="molecule type" value="Genomic_DNA"/>
</dbReference>
<keyword evidence="4" id="KW-1185">Reference proteome</keyword>